<dbReference type="Proteomes" id="UP000004525">
    <property type="component" value="Unassembled WGS sequence"/>
</dbReference>
<organism evidence="1 2">
    <name type="scientific">Lacticaseibacillus rhamnosus (strain LMS2-1)</name>
    <dbReference type="NCBI Taxonomy" id="525361"/>
    <lineage>
        <taxon>Bacteria</taxon>
        <taxon>Bacillati</taxon>
        <taxon>Bacillota</taxon>
        <taxon>Bacilli</taxon>
        <taxon>Lactobacillales</taxon>
        <taxon>Lactobacillaceae</taxon>
        <taxon>Lacticaseibacillus</taxon>
    </lineage>
</organism>
<comment type="caution">
    <text evidence="1">The sequence shown here is derived from an EMBL/GenBank/DDBJ whole genome shotgun (WGS) entry which is preliminary data.</text>
</comment>
<sequence>MNLYDWFPLYASLLIVSLPGAGSDCKPPSKTVVPIAKKVVTHGL</sequence>
<dbReference type="AlphaFoldDB" id="C2JZN8"/>
<evidence type="ECO:0000313" key="2">
    <source>
        <dbReference type="Proteomes" id="UP000004525"/>
    </source>
</evidence>
<protein>
    <submittedName>
        <fullName evidence="1">Uncharacterized protein</fullName>
    </submittedName>
</protein>
<name>C2JZN8_LACRM</name>
<accession>C2JZN8</accession>
<gene>
    <name evidence="1" type="ORF">HMPREF0539_2373</name>
</gene>
<reference evidence="1" key="1">
    <citation type="submission" date="2009-01" db="EMBL/GenBank/DDBJ databases">
        <authorList>
            <person name="Qin X."/>
            <person name="Bachman B."/>
            <person name="Battles P."/>
            <person name="Bell A."/>
            <person name="Bess C."/>
            <person name="Bickham C."/>
            <person name="Chaboub L."/>
            <person name="Chen D."/>
            <person name="Coyle M."/>
            <person name="Deiros D.R."/>
            <person name="Dinh H."/>
            <person name="Forbes L."/>
            <person name="Fowler G."/>
            <person name="Francisco L."/>
            <person name="Fu Q."/>
            <person name="Gubbala S."/>
            <person name="Hale W."/>
            <person name="Han Y."/>
            <person name="Hemphill L."/>
            <person name="Highlander S.K."/>
            <person name="Hirani K."/>
            <person name="Hogues M."/>
            <person name="Jackson L."/>
            <person name="Jakkamsetti A."/>
            <person name="Javaid M."/>
            <person name="Jiang H."/>
            <person name="Korchina V."/>
            <person name="Kovar C."/>
            <person name="Lara F."/>
            <person name="Lee S."/>
            <person name="Mata R."/>
            <person name="Mathew T."/>
            <person name="Moen C."/>
            <person name="Morales K."/>
            <person name="Munidasa M."/>
            <person name="Nazareth L."/>
            <person name="Ngo R."/>
            <person name="Nguyen L."/>
            <person name="Okwuonu G."/>
            <person name="Ongeri F."/>
            <person name="Patil S."/>
            <person name="Petrosino J."/>
            <person name="Pham C."/>
            <person name="Pham P."/>
            <person name="Pu L.-L."/>
            <person name="Puazo M."/>
            <person name="Raj R."/>
            <person name="Reid J."/>
            <person name="Rouhana J."/>
            <person name="Saada N."/>
            <person name="Shang Y."/>
            <person name="Simmons D."/>
            <person name="Thornton R."/>
            <person name="Warren J."/>
            <person name="Weissenberger G."/>
            <person name="Zhang J."/>
            <person name="Zhang L."/>
            <person name="Zhou C."/>
            <person name="Zhu D."/>
            <person name="Muzny D."/>
            <person name="Worley K."/>
            <person name="Gibbs R."/>
        </authorList>
    </citation>
    <scope>NUCLEOTIDE SEQUENCE [LARGE SCALE GENOMIC DNA]</scope>
    <source>
        <strain evidence="1">LMS2-1</strain>
    </source>
</reference>
<evidence type="ECO:0000313" key="1">
    <source>
        <dbReference type="EMBL" id="EEN79385.1"/>
    </source>
</evidence>
<dbReference type="HOGENOM" id="CLU_3217952_0_0_9"/>
<proteinExistence type="predicted"/>
<keyword evidence="2" id="KW-1185">Reference proteome</keyword>
<dbReference type="EMBL" id="ACIZ01000099">
    <property type="protein sequence ID" value="EEN79385.1"/>
    <property type="molecule type" value="Genomic_DNA"/>
</dbReference>